<dbReference type="RefSeq" id="XP_066694497.1">
    <property type="nucleotide sequence ID" value="XM_066847801.1"/>
</dbReference>
<comment type="caution">
    <text evidence="2">The sequence shown here is derived from an EMBL/GenBank/DDBJ whole genome shotgun (WGS) entry which is preliminary data.</text>
</comment>
<proteinExistence type="predicted"/>
<accession>A0ABR1PXL0</accession>
<protein>
    <submittedName>
        <fullName evidence="2">Uncharacterized protein</fullName>
    </submittedName>
</protein>
<reference evidence="2 3" key="1">
    <citation type="submission" date="2023-01" db="EMBL/GenBank/DDBJ databases">
        <title>Analysis of 21 Apiospora genomes using comparative genomics revels a genus with tremendous synthesis potential of carbohydrate active enzymes and secondary metabolites.</title>
        <authorList>
            <person name="Sorensen T."/>
        </authorList>
    </citation>
    <scope>NUCLEOTIDE SEQUENCE [LARGE SCALE GENOMIC DNA]</scope>
    <source>
        <strain evidence="2 3">CBS 24483</strain>
    </source>
</reference>
<dbReference type="EMBL" id="JAQQWE010000008">
    <property type="protein sequence ID" value="KAK7942466.1"/>
    <property type="molecule type" value="Genomic_DNA"/>
</dbReference>
<sequence length="132" mass="14751">MLNVKSDATILSPARRDSYRDPAAPLGAPAEQQQHRHDPDLPRLARAAERPADHRSPSRVARHRAGPARGRRVRQSARPRARVPVPGVVRPRDRRPERGRRRQGRGSQPGGRVPAEQLGRGLRRARDGEGWS</sequence>
<dbReference type="GeneID" id="92080863"/>
<evidence type="ECO:0000256" key="1">
    <source>
        <dbReference type="SAM" id="MobiDB-lite"/>
    </source>
</evidence>
<evidence type="ECO:0000313" key="3">
    <source>
        <dbReference type="Proteomes" id="UP001391051"/>
    </source>
</evidence>
<organism evidence="2 3">
    <name type="scientific">Apiospora aurea</name>
    <dbReference type="NCBI Taxonomy" id="335848"/>
    <lineage>
        <taxon>Eukaryota</taxon>
        <taxon>Fungi</taxon>
        <taxon>Dikarya</taxon>
        <taxon>Ascomycota</taxon>
        <taxon>Pezizomycotina</taxon>
        <taxon>Sordariomycetes</taxon>
        <taxon>Xylariomycetidae</taxon>
        <taxon>Amphisphaeriales</taxon>
        <taxon>Apiosporaceae</taxon>
        <taxon>Apiospora</taxon>
    </lineage>
</organism>
<keyword evidence="3" id="KW-1185">Reference proteome</keyword>
<dbReference type="Proteomes" id="UP001391051">
    <property type="component" value="Unassembled WGS sequence"/>
</dbReference>
<feature type="compositionally biased region" description="Basic and acidic residues" evidence="1">
    <location>
        <begin position="33"/>
        <end position="56"/>
    </location>
</feature>
<feature type="region of interest" description="Disordered" evidence="1">
    <location>
        <begin position="1"/>
        <end position="132"/>
    </location>
</feature>
<evidence type="ECO:0000313" key="2">
    <source>
        <dbReference type="EMBL" id="KAK7942466.1"/>
    </source>
</evidence>
<feature type="compositionally biased region" description="Basic residues" evidence="1">
    <location>
        <begin position="60"/>
        <end position="81"/>
    </location>
</feature>
<gene>
    <name evidence="2" type="ORF">PG986_011579</name>
</gene>
<name>A0ABR1PXL0_9PEZI</name>